<feature type="transmembrane region" description="Helical" evidence="9">
    <location>
        <begin position="440"/>
        <end position="459"/>
    </location>
</feature>
<dbReference type="NCBIfam" id="TIGR01104">
    <property type="entry name" value="V_PPase"/>
    <property type="match status" value="1"/>
</dbReference>
<keyword evidence="9" id="KW-0915">Sodium</keyword>
<dbReference type="EC" id="7.2.3.1" evidence="9"/>
<dbReference type="HAMAP" id="MF_01129">
    <property type="entry name" value="PPase_energized_pump"/>
    <property type="match status" value="1"/>
</dbReference>
<feature type="transmembrane region" description="Helical" evidence="9">
    <location>
        <begin position="471"/>
        <end position="491"/>
    </location>
</feature>
<comment type="caution">
    <text evidence="9">Lacks conserved residue(s) required for the propagation of feature annotation.</text>
</comment>
<comment type="subcellular location">
    <subcellularLocation>
        <location evidence="9">Cell membrane</location>
        <topology evidence="9">Multi-pass membrane protein</topology>
    </subcellularLocation>
    <subcellularLocation>
        <location evidence="1">Endomembrane system</location>
        <topology evidence="1">Multi-pass membrane protein</topology>
    </subcellularLocation>
</comment>
<evidence type="ECO:0000256" key="2">
    <source>
        <dbReference type="ARBA" id="ARBA00022448"/>
    </source>
</evidence>
<evidence type="ECO:0000256" key="6">
    <source>
        <dbReference type="ARBA" id="ARBA00022989"/>
    </source>
</evidence>
<keyword evidence="2 9" id="KW-0813">Transport</keyword>
<keyword evidence="6 9" id="KW-1133">Transmembrane helix</keyword>
<dbReference type="GO" id="GO:0012505">
    <property type="term" value="C:endomembrane system"/>
    <property type="evidence" value="ECO:0007669"/>
    <property type="project" value="UniProtKB-SubCell"/>
</dbReference>
<evidence type="ECO:0000256" key="5">
    <source>
        <dbReference type="ARBA" id="ARBA00022967"/>
    </source>
</evidence>
<feature type="transmembrane region" description="Helical" evidence="9">
    <location>
        <begin position="563"/>
        <end position="582"/>
    </location>
</feature>
<dbReference type="RefSeq" id="WP_073072619.1">
    <property type="nucleotide sequence ID" value="NZ_FQXN01000003.1"/>
</dbReference>
<comment type="cofactor">
    <cofactor evidence="9">
        <name>Mg(2+)</name>
        <dbReference type="ChEBI" id="CHEBI:18420"/>
    </cofactor>
</comment>
<reference evidence="11" key="1">
    <citation type="submission" date="2016-11" db="EMBL/GenBank/DDBJ databases">
        <authorList>
            <person name="Varghese N."/>
            <person name="Submissions S."/>
        </authorList>
    </citation>
    <scope>NUCLEOTIDE SEQUENCE [LARGE SCALE GENOMIC DNA]</scope>
    <source>
        <strain evidence="11">DSM 15807</strain>
    </source>
</reference>
<keyword evidence="3 9" id="KW-0812">Transmembrane</keyword>
<evidence type="ECO:0000256" key="7">
    <source>
        <dbReference type="ARBA" id="ARBA00023065"/>
    </source>
</evidence>
<feature type="transmembrane region" description="Helical" evidence="9">
    <location>
        <begin position="6"/>
        <end position="23"/>
    </location>
</feature>
<feature type="transmembrane region" description="Helical" evidence="9">
    <location>
        <begin position="276"/>
        <end position="297"/>
    </location>
</feature>
<dbReference type="NCBIfam" id="NF001957">
    <property type="entry name" value="PRK00733.3-2"/>
    <property type="match status" value="1"/>
</dbReference>
<feature type="transmembrane region" description="Helical" evidence="9">
    <location>
        <begin position="374"/>
        <end position="396"/>
    </location>
</feature>
<dbReference type="PANTHER" id="PTHR31998">
    <property type="entry name" value="K(+)-INSENSITIVE PYROPHOSPHATE-ENERGIZED PROTON PUMP"/>
    <property type="match status" value="1"/>
</dbReference>
<feature type="transmembrane region" description="Helical" evidence="9">
    <location>
        <begin position="630"/>
        <end position="648"/>
    </location>
</feature>
<dbReference type="GO" id="GO:0004427">
    <property type="term" value="F:inorganic diphosphate phosphatase activity"/>
    <property type="evidence" value="ECO:0007669"/>
    <property type="project" value="UniProtKB-UniRule"/>
</dbReference>
<keyword evidence="8 9" id="KW-0472">Membrane</keyword>
<feature type="transmembrane region" description="Helical" evidence="9">
    <location>
        <begin position="53"/>
        <end position="69"/>
    </location>
</feature>
<feature type="transmembrane region" description="Helical" evidence="9">
    <location>
        <begin position="242"/>
        <end position="264"/>
    </location>
</feature>
<accession>A0A1M5SIE3</accession>
<keyword evidence="4 9" id="KW-0460">Magnesium</keyword>
<evidence type="ECO:0000313" key="10">
    <source>
        <dbReference type="EMBL" id="SHH37663.1"/>
    </source>
</evidence>
<dbReference type="GO" id="GO:0030955">
    <property type="term" value="F:potassium ion binding"/>
    <property type="evidence" value="ECO:0007669"/>
    <property type="project" value="UniProtKB-UniRule"/>
</dbReference>
<comment type="similarity">
    <text evidence="9">Belongs to the H(+)-translocating pyrophosphatase (TC 3.A.10) family. K(+)-stimulated subfamily.</text>
</comment>
<sequence length="649" mass="68120">MIYFLVFGGISIFYILLLTFKILDYPSGNEKTTELSSIIQTGAKSFLFQEYKIFFPVVIVISLLISTTFNFEAGVALIIGSLFSVLSGYIGMSIATKANARTAWAATKNMGEALKVSFSGGAIMGLTVSTLGIIGLSITYYLTNNITLISFYSLGASLVALFARVGGGIYTKAADVGADIVGKTEANLPEDDPRNPAVIADNVGDNVGDVAGMGADLYESYVGSIFSALALGTFYYKEAGFTSVIFITIFGLISSILGITFTLLKSKDSTNPAKTLRAGTIFASILTLLLTLVYSIYISWISIFFVVFSGITVGVLIGLVTEWYTSGKKIIKLAKTATMGPANVIISGTALGMESTFIITTFISLAVILSYKLLGLFGVALSGVGMLSTIGISLSVDAYGPIADNAGGIAQMAGLDPQVRNITDALDAVGNTTAAMGKGFAIGSAALTALALFSNFSNIADSDSVLITNPYLFLGGLIGAMLPFFFSALTMHAVGNAADEMVNEIRRQLKEIPGILTGQNKPDYQKCIQIATKGALKRMVVPSLLAVFSPVIIYFLFGTTGIAGLLIGATVSGVMLAIFMANSGGAWDNAKKYIEEGHFGGKGSLAHKATVVGDTVGDPYKDTSGPSINILIKLMAITSIVLITVIRGL</sequence>
<protein>
    <recommendedName>
        <fullName evidence="9">Putative K(+)-stimulated pyrophosphate-energized sodium pump</fullName>
        <ecNumber evidence="9">7.2.3.1</ecNumber>
    </recommendedName>
    <alternativeName>
        <fullName evidence="9">Membrane-bound sodium-translocating pyrophosphatase</fullName>
    </alternativeName>
    <alternativeName>
        <fullName evidence="9">Pyrophosphate-energized inorganic pyrophosphatase</fullName>
        <shortName evidence="9">Na(+)-PPase</shortName>
    </alternativeName>
</protein>
<keyword evidence="11" id="KW-1185">Reference proteome</keyword>
<organism evidence="10 11">
    <name type="scientific">Thermosipho atlanticus DSM 15807</name>
    <dbReference type="NCBI Taxonomy" id="1123380"/>
    <lineage>
        <taxon>Bacteria</taxon>
        <taxon>Thermotogati</taxon>
        <taxon>Thermotogota</taxon>
        <taxon>Thermotogae</taxon>
        <taxon>Thermotogales</taxon>
        <taxon>Fervidobacteriaceae</taxon>
        <taxon>Thermosipho</taxon>
    </lineage>
</organism>
<feature type="transmembrane region" description="Helical" evidence="9">
    <location>
        <begin position="303"/>
        <end position="324"/>
    </location>
</feature>
<dbReference type="Pfam" id="PF03030">
    <property type="entry name" value="H_PPase"/>
    <property type="match status" value="1"/>
</dbReference>
<evidence type="ECO:0000313" key="11">
    <source>
        <dbReference type="Proteomes" id="UP000242592"/>
    </source>
</evidence>
<keyword evidence="7 9" id="KW-0406">Ion transport</keyword>
<dbReference type="GO" id="GO:0006814">
    <property type="term" value="P:sodium ion transport"/>
    <property type="evidence" value="ECO:0007669"/>
    <property type="project" value="UniProtKB-UniRule"/>
</dbReference>
<keyword evidence="5 9" id="KW-1278">Translocase</keyword>
<comment type="function">
    <text evidence="9">Sodium pump that utilizes the energy of pyrophosphate hydrolysis as the driving force for Na(+) movement across the membrane.</text>
</comment>
<comment type="activity regulation">
    <text evidence="9">Requires K(+) for maximal activity.</text>
</comment>
<dbReference type="InterPro" id="IPR004131">
    <property type="entry name" value="PPase-energised_H-pump"/>
</dbReference>
<name>A0A1M5SIE3_9BACT</name>
<dbReference type="EMBL" id="FQXN01000003">
    <property type="protein sequence ID" value="SHH37663.1"/>
    <property type="molecule type" value="Genomic_DNA"/>
</dbReference>
<evidence type="ECO:0000256" key="8">
    <source>
        <dbReference type="ARBA" id="ARBA00023136"/>
    </source>
</evidence>
<feature type="site" description="Determinant of potassium dependence" evidence="9">
    <location>
        <position position="434"/>
    </location>
</feature>
<feature type="transmembrane region" description="Helical" evidence="9">
    <location>
        <begin position="146"/>
        <end position="163"/>
    </location>
</feature>
<evidence type="ECO:0000256" key="9">
    <source>
        <dbReference type="HAMAP-Rule" id="MF_01129"/>
    </source>
</evidence>
<dbReference type="NCBIfam" id="NF001960">
    <property type="entry name" value="PRK00733.3-5"/>
    <property type="match status" value="1"/>
</dbReference>
<proteinExistence type="inferred from homology"/>
<dbReference type="Proteomes" id="UP000242592">
    <property type="component" value="Unassembled WGS sequence"/>
</dbReference>
<evidence type="ECO:0000256" key="3">
    <source>
        <dbReference type="ARBA" id="ARBA00022692"/>
    </source>
</evidence>
<keyword evidence="9" id="KW-0739">Sodium transport</keyword>
<dbReference type="GO" id="GO:0009678">
    <property type="term" value="F:diphosphate hydrolysis-driven proton transmembrane transporter activity"/>
    <property type="evidence" value="ECO:0007669"/>
    <property type="project" value="UniProtKB-UniRule"/>
</dbReference>
<evidence type="ECO:0000256" key="1">
    <source>
        <dbReference type="ARBA" id="ARBA00004127"/>
    </source>
</evidence>
<keyword evidence="9" id="KW-0630">Potassium</keyword>
<feature type="transmembrane region" description="Helical" evidence="9">
    <location>
        <begin position="75"/>
        <end position="95"/>
    </location>
</feature>
<feature type="transmembrane region" description="Helical" evidence="9">
    <location>
        <begin position="539"/>
        <end position="557"/>
    </location>
</feature>
<evidence type="ECO:0000256" key="4">
    <source>
        <dbReference type="ARBA" id="ARBA00022842"/>
    </source>
</evidence>
<feature type="transmembrane region" description="Helical" evidence="9">
    <location>
        <begin position="344"/>
        <end position="368"/>
    </location>
</feature>
<dbReference type="GO" id="GO:0000287">
    <property type="term" value="F:magnesium ion binding"/>
    <property type="evidence" value="ECO:0007669"/>
    <property type="project" value="UniProtKB-UniRule"/>
</dbReference>
<comment type="catalytic activity">
    <reaction evidence="9">
        <text>Na(+)(in) + diphosphate + H2O = Na(+)(out) + 2 phosphate + H(+)</text>
        <dbReference type="Rhea" id="RHEA:57884"/>
        <dbReference type="ChEBI" id="CHEBI:15377"/>
        <dbReference type="ChEBI" id="CHEBI:15378"/>
        <dbReference type="ChEBI" id="CHEBI:29101"/>
        <dbReference type="ChEBI" id="CHEBI:33019"/>
        <dbReference type="ChEBI" id="CHEBI:43474"/>
        <dbReference type="EC" id="7.2.3.1"/>
    </reaction>
</comment>
<feature type="transmembrane region" description="Helical" evidence="9">
    <location>
        <begin position="116"/>
        <end position="140"/>
    </location>
</feature>
<dbReference type="STRING" id="1123380.SAMN02745199_0864"/>
<dbReference type="OrthoDB" id="9808652at2"/>
<dbReference type="GO" id="GO:0005886">
    <property type="term" value="C:plasma membrane"/>
    <property type="evidence" value="ECO:0007669"/>
    <property type="project" value="UniProtKB-SubCell"/>
</dbReference>
<dbReference type="PIRSF" id="PIRSF001265">
    <property type="entry name" value="H+-PPase"/>
    <property type="match status" value="1"/>
</dbReference>
<keyword evidence="9" id="KW-1003">Cell membrane</keyword>
<comment type="subunit">
    <text evidence="9">Homodimer.</text>
</comment>
<dbReference type="AlphaFoldDB" id="A0A1M5SIE3"/>
<gene>
    <name evidence="9" type="primary">hppA</name>
    <name evidence="10" type="ORF">SAMN02745199_0864</name>
</gene>